<dbReference type="CDD" id="cd00202">
    <property type="entry name" value="ZnF_GATA"/>
    <property type="match status" value="1"/>
</dbReference>
<feature type="compositionally biased region" description="Polar residues" evidence="7">
    <location>
        <begin position="204"/>
        <end position="237"/>
    </location>
</feature>
<dbReference type="PROSITE" id="PS00344">
    <property type="entry name" value="GATA_ZN_FINGER_1"/>
    <property type="match status" value="1"/>
</dbReference>
<reference evidence="9" key="1">
    <citation type="journal article" date="2020" name="Fungal Divers.">
        <title>Resolving the Mortierellaceae phylogeny through synthesis of multi-gene phylogenetics and phylogenomics.</title>
        <authorList>
            <person name="Vandepol N."/>
            <person name="Liber J."/>
            <person name="Desiro A."/>
            <person name="Na H."/>
            <person name="Kennedy M."/>
            <person name="Barry K."/>
            <person name="Grigoriev I.V."/>
            <person name="Miller A.N."/>
            <person name="O'Donnell K."/>
            <person name="Stajich J.E."/>
            <person name="Bonito G."/>
        </authorList>
    </citation>
    <scope>NUCLEOTIDE SEQUENCE</scope>
    <source>
        <strain evidence="9">NRRL 2769</strain>
    </source>
</reference>
<dbReference type="PROSITE" id="PS50114">
    <property type="entry name" value="GATA_ZN_FINGER_2"/>
    <property type="match status" value="1"/>
</dbReference>
<keyword evidence="9" id="KW-0675">Receptor</keyword>
<feature type="compositionally biased region" description="Basic and acidic residues" evidence="7">
    <location>
        <begin position="170"/>
        <end position="202"/>
    </location>
</feature>
<name>A0A9P6MH85_9FUNG</name>
<dbReference type="EMBL" id="JAAAID010003119">
    <property type="protein sequence ID" value="KAG0000619.1"/>
    <property type="molecule type" value="Genomic_DNA"/>
</dbReference>
<keyword evidence="1" id="KW-0479">Metal-binding</keyword>
<feature type="compositionally biased region" description="Polar residues" evidence="7">
    <location>
        <begin position="312"/>
        <end position="324"/>
    </location>
</feature>
<dbReference type="Proteomes" id="UP000703661">
    <property type="component" value="Unassembled WGS sequence"/>
</dbReference>
<feature type="compositionally biased region" description="Polar residues" evidence="7">
    <location>
        <begin position="348"/>
        <end position="380"/>
    </location>
</feature>
<proteinExistence type="predicted"/>
<evidence type="ECO:0000313" key="10">
    <source>
        <dbReference type="Proteomes" id="UP000703661"/>
    </source>
</evidence>
<dbReference type="GO" id="GO:0043565">
    <property type="term" value="F:sequence-specific DNA binding"/>
    <property type="evidence" value="ECO:0007669"/>
    <property type="project" value="InterPro"/>
</dbReference>
<evidence type="ECO:0000256" key="2">
    <source>
        <dbReference type="ARBA" id="ARBA00022771"/>
    </source>
</evidence>
<evidence type="ECO:0000256" key="7">
    <source>
        <dbReference type="SAM" id="MobiDB-lite"/>
    </source>
</evidence>
<feature type="compositionally biased region" description="Low complexity" evidence="7">
    <location>
        <begin position="503"/>
        <end position="514"/>
    </location>
</feature>
<keyword evidence="3" id="KW-0862">Zinc</keyword>
<keyword evidence="5" id="KW-0804">Transcription</keyword>
<protein>
    <submittedName>
        <fullName evidence="9">Blue light receptor</fullName>
    </submittedName>
</protein>
<evidence type="ECO:0000259" key="8">
    <source>
        <dbReference type="PROSITE" id="PS50114"/>
    </source>
</evidence>
<gene>
    <name evidence="9" type="primary">WC2</name>
    <name evidence="9" type="ORF">BGZ80_006330</name>
</gene>
<dbReference type="AlphaFoldDB" id="A0A9P6MH85"/>
<dbReference type="InterPro" id="IPR000679">
    <property type="entry name" value="Znf_GATA"/>
</dbReference>
<comment type="caution">
    <text evidence="9">The sequence shown here is derived from an EMBL/GenBank/DDBJ whole genome shotgun (WGS) entry which is preliminary data.</text>
</comment>
<keyword evidence="4" id="KW-0805">Transcription regulation</keyword>
<dbReference type="InterPro" id="IPR013088">
    <property type="entry name" value="Znf_NHR/GATA"/>
</dbReference>
<evidence type="ECO:0000256" key="1">
    <source>
        <dbReference type="ARBA" id="ARBA00022723"/>
    </source>
</evidence>
<feature type="compositionally biased region" description="Polar residues" evidence="7">
    <location>
        <begin position="534"/>
        <end position="544"/>
    </location>
</feature>
<feature type="region of interest" description="Disordered" evidence="7">
    <location>
        <begin position="493"/>
        <end position="649"/>
    </location>
</feature>
<dbReference type="GO" id="GO:0008270">
    <property type="term" value="F:zinc ion binding"/>
    <property type="evidence" value="ECO:0007669"/>
    <property type="project" value="UniProtKB-KW"/>
</dbReference>
<feature type="compositionally biased region" description="Polar residues" evidence="7">
    <location>
        <begin position="283"/>
        <end position="292"/>
    </location>
</feature>
<dbReference type="PANTHER" id="PTHR47172:SF24">
    <property type="entry name" value="GATA ZINC FINGER DOMAIN-CONTAINING PROTEIN 14-RELATED"/>
    <property type="match status" value="1"/>
</dbReference>
<feature type="compositionally biased region" description="Polar residues" evidence="7">
    <location>
        <begin position="617"/>
        <end position="629"/>
    </location>
</feature>
<evidence type="ECO:0000313" key="9">
    <source>
        <dbReference type="EMBL" id="KAG0000619.1"/>
    </source>
</evidence>
<accession>A0A9P6MH85</accession>
<keyword evidence="10" id="KW-1185">Reference proteome</keyword>
<dbReference type="Gene3D" id="3.30.50.10">
    <property type="entry name" value="Erythroid Transcription Factor GATA-1, subunit A"/>
    <property type="match status" value="1"/>
</dbReference>
<dbReference type="SMART" id="SM00401">
    <property type="entry name" value="ZnF_GATA"/>
    <property type="match status" value="1"/>
</dbReference>
<sequence>MNIFEMPPGRNDPHAQFMDKKPVLARIEGEEEELVVIGSGISGTFEHVEPKRLPLKLPNLNYKYPESSAQNFSPGTSLTFNAYRGHHDLLTQPFMATIEDVDRSNQRTTYPRIQSSLSQEIHPDHPQQQPLTYPSEVGGHSSYHQQRSLERSPYPGSYDHQYHPYLADGYPRDSRDSRDYREYPDSRDPQDYSDRREYEDPMNRSGQQSPRMSTSTAVHRTSITSPSRTEQSYNSQPRVPPEHSDLYRPREEYPPHPPPYSQHPSSQPPQNTSPETGRHIPASSHSTPSMPQNWRRPDSDHPNVHSPYDGNNRYQTSQSQLSTWDDNKPTPSAAIDIPQPRNRGAASYANNVSMHDSMDSNMRSQNHQSQYAQGSYSHRQTGPRYSLSRVNYRMIYEYANEIRECLIKGKPGSTDRLLYNAEILSKVFLGCRADIDPNAPTEEEPAPNPHQLRCTSCNIVKTPEWRKGPLGPRTLCNACGLIWGKMSRSKAALVKSKQGPASTNNTTTTTATTNDVNMTDAVPESQEEGDAEISPTSAYPNSASGPRKRGREMSSTTDADDEEALARDEDRLAIERSRLELEAAHLSDPDEPQLDQSQQLSSEDTPLDEQAGDQTRFESNSSEDSSNPMTPGEEAPTAGRKLALSFLLG</sequence>
<dbReference type="GO" id="GO:0006355">
    <property type="term" value="P:regulation of DNA-templated transcription"/>
    <property type="evidence" value="ECO:0007669"/>
    <property type="project" value="InterPro"/>
</dbReference>
<dbReference type="Pfam" id="PF00320">
    <property type="entry name" value="GATA"/>
    <property type="match status" value="1"/>
</dbReference>
<evidence type="ECO:0000256" key="6">
    <source>
        <dbReference type="PROSITE-ProRule" id="PRU00094"/>
    </source>
</evidence>
<feature type="compositionally biased region" description="Low complexity" evidence="7">
    <location>
        <begin position="594"/>
        <end position="604"/>
    </location>
</feature>
<feature type="domain" description="GATA-type" evidence="8">
    <location>
        <begin position="448"/>
        <end position="503"/>
    </location>
</feature>
<organism evidence="9 10">
    <name type="scientific">Entomortierella chlamydospora</name>
    <dbReference type="NCBI Taxonomy" id="101097"/>
    <lineage>
        <taxon>Eukaryota</taxon>
        <taxon>Fungi</taxon>
        <taxon>Fungi incertae sedis</taxon>
        <taxon>Mucoromycota</taxon>
        <taxon>Mortierellomycotina</taxon>
        <taxon>Mortierellomycetes</taxon>
        <taxon>Mortierellales</taxon>
        <taxon>Mortierellaceae</taxon>
        <taxon>Entomortierella</taxon>
    </lineage>
</organism>
<dbReference type="PANTHER" id="PTHR47172">
    <property type="entry name" value="OS01G0976800 PROTEIN"/>
    <property type="match status" value="1"/>
</dbReference>
<feature type="compositionally biased region" description="Basic and acidic residues" evidence="7">
    <location>
        <begin position="564"/>
        <end position="588"/>
    </location>
</feature>
<dbReference type="SUPFAM" id="SSF57716">
    <property type="entry name" value="Glucocorticoid receptor-like (DNA-binding domain)"/>
    <property type="match status" value="1"/>
</dbReference>
<evidence type="ECO:0000256" key="5">
    <source>
        <dbReference type="ARBA" id="ARBA00023163"/>
    </source>
</evidence>
<keyword evidence="2 6" id="KW-0863">Zinc-finger</keyword>
<evidence type="ECO:0000256" key="3">
    <source>
        <dbReference type="ARBA" id="ARBA00022833"/>
    </source>
</evidence>
<feature type="region of interest" description="Disordered" evidence="7">
    <location>
        <begin position="117"/>
        <end position="382"/>
    </location>
</feature>
<feature type="compositionally biased region" description="Basic and acidic residues" evidence="7">
    <location>
        <begin position="240"/>
        <end position="254"/>
    </location>
</feature>
<evidence type="ECO:0000256" key="4">
    <source>
        <dbReference type="ARBA" id="ARBA00023015"/>
    </source>
</evidence>